<organism evidence="1 2">
    <name type="scientific">Pelomonas lactea</name>
    <dbReference type="NCBI Taxonomy" id="3299030"/>
    <lineage>
        <taxon>Bacteria</taxon>
        <taxon>Pseudomonadati</taxon>
        <taxon>Pseudomonadota</taxon>
        <taxon>Betaproteobacteria</taxon>
        <taxon>Burkholderiales</taxon>
        <taxon>Sphaerotilaceae</taxon>
        <taxon>Roseateles</taxon>
    </lineage>
</organism>
<name>A0ABW7GDK0_9BURK</name>
<evidence type="ECO:0008006" key="3">
    <source>
        <dbReference type="Google" id="ProtNLM"/>
    </source>
</evidence>
<protein>
    <recommendedName>
        <fullName evidence="3">DUF559 domain-containing protein</fullName>
    </recommendedName>
</protein>
<comment type="caution">
    <text evidence="1">The sequence shown here is derived from an EMBL/GenBank/DDBJ whole genome shotgun (WGS) entry which is preliminary data.</text>
</comment>
<accession>A0ABW7GDK0</accession>
<dbReference type="EMBL" id="JBIGHX010000001">
    <property type="protein sequence ID" value="MFG6459976.1"/>
    <property type="molecule type" value="Genomic_DNA"/>
</dbReference>
<dbReference type="RefSeq" id="WP_394508775.1">
    <property type="nucleotide sequence ID" value="NZ_JBIGHX010000001.1"/>
</dbReference>
<dbReference type="Proteomes" id="UP001606302">
    <property type="component" value="Unassembled WGS sequence"/>
</dbReference>
<reference evidence="1 2" key="1">
    <citation type="submission" date="2024-08" db="EMBL/GenBank/DDBJ databases">
        <authorList>
            <person name="Lu H."/>
        </authorList>
    </citation>
    <scope>NUCLEOTIDE SEQUENCE [LARGE SCALE GENOMIC DNA]</scope>
    <source>
        <strain evidence="1 2">DXS20W</strain>
    </source>
</reference>
<evidence type="ECO:0000313" key="2">
    <source>
        <dbReference type="Proteomes" id="UP001606302"/>
    </source>
</evidence>
<keyword evidence="2" id="KW-1185">Reference proteome</keyword>
<evidence type="ECO:0000313" key="1">
    <source>
        <dbReference type="EMBL" id="MFG6459976.1"/>
    </source>
</evidence>
<proteinExistence type="predicted"/>
<sequence length="143" mass="15795">MIISHDQVERLRGAAASRRCWRILQFLQQRYPHAVDGLEPGVALDRIRCGLRWTQSAGVRDGRAAALFVVTQFAAGPTFYLHPSCQALLTNRRLPPDARVMSLFCADVTIPWDDIAAQRDDSAWPRFGDGAMPGRAPATHGLG</sequence>
<gene>
    <name evidence="1" type="ORF">ACG04Q_00245</name>
</gene>